<dbReference type="InterPro" id="IPR050400">
    <property type="entry name" value="Bact_Cytoskel_RodZ"/>
</dbReference>
<keyword evidence="1" id="KW-1133">Transmembrane helix</keyword>
<proteinExistence type="predicted"/>
<dbReference type="AlphaFoldDB" id="A0A1V5SF95"/>
<evidence type="ECO:0000313" key="2">
    <source>
        <dbReference type="EMBL" id="OQA52984.1"/>
    </source>
</evidence>
<evidence type="ECO:0000256" key="1">
    <source>
        <dbReference type="SAM" id="Phobius"/>
    </source>
</evidence>
<keyword evidence="1" id="KW-0472">Membrane</keyword>
<dbReference type="Pfam" id="PF09136">
    <property type="entry name" value="Glucodextran_B"/>
    <property type="match status" value="1"/>
</dbReference>
<dbReference type="GO" id="GO:0003677">
    <property type="term" value="F:DNA binding"/>
    <property type="evidence" value="ECO:0007669"/>
    <property type="project" value="InterPro"/>
</dbReference>
<accession>A0A1V5SF95</accession>
<dbReference type="EMBL" id="MWBO01000016">
    <property type="protein sequence ID" value="OQA52984.1"/>
    <property type="molecule type" value="Genomic_DNA"/>
</dbReference>
<dbReference type="PANTHER" id="PTHR34475:SF1">
    <property type="entry name" value="CYTOSKELETON PROTEIN RODZ"/>
    <property type="match status" value="1"/>
</dbReference>
<dbReference type="Proteomes" id="UP000485367">
    <property type="component" value="Unassembled WGS sequence"/>
</dbReference>
<reference evidence="2" key="1">
    <citation type="submission" date="2017-02" db="EMBL/GenBank/DDBJ databases">
        <title>Delving into the versatile metabolic prowess of the omnipresent phylum Bacteroidetes.</title>
        <authorList>
            <person name="Nobu M.K."/>
            <person name="Mei R."/>
            <person name="Narihiro T."/>
            <person name="Kuroda K."/>
            <person name="Liu W.-T."/>
        </authorList>
    </citation>
    <scope>NUCLEOTIDE SEQUENCE</scope>
    <source>
        <strain evidence="2">ADurb.Bin280</strain>
    </source>
</reference>
<comment type="caution">
    <text evidence="2">The sequence shown here is derived from an EMBL/GenBank/DDBJ whole genome shotgun (WGS) entry which is preliminary data.</text>
</comment>
<gene>
    <name evidence="2" type="ORF">BWY43_00272</name>
</gene>
<dbReference type="InterPro" id="IPR013783">
    <property type="entry name" value="Ig-like_fold"/>
</dbReference>
<organism evidence="2">
    <name type="scientific">candidate division WS2 bacterium ADurb.Bin280</name>
    <dbReference type="NCBI Taxonomy" id="1852829"/>
    <lineage>
        <taxon>Bacteria</taxon>
        <taxon>candidate division WS2</taxon>
    </lineage>
</organism>
<dbReference type="Pfam" id="PF13413">
    <property type="entry name" value="HTH_25"/>
    <property type="match status" value="1"/>
</dbReference>
<keyword evidence="1" id="KW-0812">Transmembrane</keyword>
<evidence type="ECO:0008006" key="3">
    <source>
        <dbReference type="Google" id="ProtNLM"/>
    </source>
</evidence>
<dbReference type="PANTHER" id="PTHR34475">
    <property type="match status" value="1"/>
</dbReference>
<protein>
    <recommendedName>
        <fullName evidence="3">Helix-turn-helix domain protein</fullName>
    </recommendedName>
</protein>
<name>A0A1V5SF95_9BACT</name>
<feature type="transmembrane region" description="Helical" evidence="1">
    <location>
        <begin position="112"/>
        <end position="131"/>
    </location>
</feature>
<dbReference type="InterPro" id="IPR010982">
    <property type="entry name" value="Lambda_DNA-bd_dom_sf"/>
</dbReference>
<sequence>MAFTRRKIKTAETLGELLRRNRRKNKITLEQAEESTKIRQKYLKAIEGDDWGAFSSRVYALGFVRRYSDFLGLNGKQLIDEHQDEFIRIKSKQVRLNAFGEKISTFAITPKLLISSLSIILVLSAAIYIGYSVKNLSNPPFINIISPLDENAQSREVVIEGKTNDTAVVDINGLGVSIDENGYFNQKVVLEEGLNLFEIKSTNRLGKQSSKMLRLYFKSEAN</sequence>
<dbReference type="Gene3D" id="1.10.260.40">
    <property type="entry name" value="lambda repressor-like DNA-binding domains"/>
    <property type="match status" value="1"/>
</dbReference>
<dbReference type="Gene3D" id="2.60.40.10">
    <property type="entry name" value="Immunoglobulins"/>
    <property type="match status" value="1"/>
</dbReference>